<accession>A0A2U9IPM9</accession>
<dbReference type="Proteomes" id="UP000248410">
    <property type="component" value="Chromosome"/>
</dbReference>
<dbReference type="AlphaFoldDB" id="A0A2U9IPM9"/>
<evidence type="ECO:0000313" key="2">
    <source>
        <dbReference type="EMBL" id="AWR98008.1"/>
    </source>
</evidence>
<protein>
    <submittedName>
        <fullName evidence="2">Transglutaminase family protein</fullName>
    </submittedName>
</protein>
<dbReference type="InterPro" id="IPR002931">
    <property type="entry name" value="Transglutaminase-like"/>
</dbReference>
<dbReference type="PANTHER" id="PTHR33490">
    <property type="entry name" value="BLR5614 PROTEIN-RELATED"/>
    <property type="match status" value="1"/>
</dbReference>
<keyword evidence="3" id="KW-1185">Reference proteome</keyword>
<feature type="domain" description="Transglutaminase-like" evidence="1">
    <location>
        <begin position="139"/>
        <end position="198"/>
    </location>
</feature>
<organism evidence="2 3">
    <name type="scientific">Acidianus sulfidivorans JP7</name>
    <dbReference type="NCBI Taxonomy" id="619593"/>
    <lineage>
        <taxon>Archaea</taxon>
        <taxon>Thermoproteota</taxon>
        <taxon>Thermoprotei</taxon>
        <taxon>Sulfolobales</taxon>
        <taxon>Sulfolobaceae</taxon>
        <taxon>Acidianus</taxon>
    </lineage>
</organism>
<gene>
    <name evidence="2" type="ORF">DFR86_10985</name>
</gene>
<sequence length="241" mass="27418">MMEVTNSKSTIAIVESTISIPGGKSSGDLLMLPHPSQKFYDLEINAPNFCKINRKLDKFNNQHLLFSSESKEDYEIFIKYKVELSNVFNDKLGDFRSSSTYVKVEKFPKMENAIIEGLKSIKSKMKYLKEDNVKSGYFSLTRGYGVCVNFAHAYIGILRASNIPARIVVGIPPIDTNEAHAWVEAYYSGKWIAIDPTIGAIGVKYIKWAIGMDEHDTRSIIKSNKREFEFSHYHKVLIKDN</sequence>
<reference evidence="2 3" key="1">
    <citation type="submission" date="2018-05" db="EMBL/GenBank/DDBJ databases">
        <title>Complete Genome Sequences of Extremely Thermoacidophilic, Metal-Mobilizing Type-Strain Members of the Archaeal Family Sulfolobaceae: Acidianus brierleyi DSM-1651T, Acidianus sulfidivorans DSM-18786T, Metallosphaera hakonensis DSM-7519T, and Metallosphaera prunae DSM-10039T.</title>
        <authorList>
            <person name="Counts J.A."/>
            <person name="Kelly R.M."/>
        </authorList>
    </citation>
    <scope>NUCLEOTIDE SEQUENCE [LARGE SCALE GENOMIC DNA]</scope>
    <source>
        <strain evidence="2 3">JP7</strain>
    </source>
</reference>
<dbReference type="Gene3D" id="3.10.620.30">
    <property type="match status" value="1"/>
</dbReference>
<evidence type="ECO:0000259" key="1">
    <source>
        <dbReference type="SMART" id="SM00460"/>
    </source>
</evidence>
<dbReference type="EMBL" id="CP029288">
    <property type="protein sequence ID" value="AWR98008.1"/>
    <property type="molecule type" value="Genomic_DNA"/>
</dbReference>
<dbReference type="Pfam" id="PF01841">
    <property type="entry name" value="Transglut_core"/>
    <property type="match status" value="1"/>
</dbReference>
<proteinExistence type="predicted"/>
<dbReference type="SMART" id="SM00460">
    <property type="entry name" value="TGc"/>
    <property type="match status" value="1"/>
</dbReference>
<evidence type="ECO:0000313" key="3">
    <source>
        <dbReference type="Proteomes" id="UP000248410"/>
    </source>
</evidence>
<dbReference type="KEGG" id="asul:DFR86_10985"/>
<name>A0A2U9IPM9_9CREN</name>
<dbReference type="PANTHER" id="PTHR33490:SF6">
    <property type="entry name" value="SLL1049 PROTEIN"/>
    <property type="match status" value="1"/>
</dbReference>
<dbReference type="InterPro" id="IPR038765">
    <property type="entry name" value="Papain-like_cys_pep_sf"/>
</dbReference>
<dbReference type="SUPFAM" id="SSF54001">
    <property type="entry name" value="Cysteine proteinases"/>
    <property type="match status" value="1"/>
</dbReference>